<feature type="transmembrane region" description="Helical" evidence="9">
    <location>
        <begin position="95"/>
        <end position="116"/>
    </location>
</feature>
<evidence type="ECO:0000256" key="4">
    <source>
        <dbReference type="ARBA" id="ARBA00022475"/>
    </source>
</evidence>
<evidence type="ECO:0000256" key="7">
    <source>
        <dbReference type="ARBA" id="ARBA00023136"/>
    </source>
</evidence>
<evidence type="ECO:0000256" key="9">
    <source>
        <dbReference type="SAM" id="Phobius"/>
    </source>
</evidence>
<feature type="transmembrane region" description="Helical" evidence="9">
    <location>
        <begin position="141"/>
        <end position="160"/>
    </location>
</feature>
<feature type="transmembrane region" description="Helical" evidence="9">
    <location>
        <begin position="20"/>
        <end position="38"/>
    </location>
</feature>
<feature type="transmembrane region" description="Helical" evidence="9">
    <location>
        <begin position="195"/>
        <end position="217"/>
    </location>
</feature>
<keyword evidence="3 8" id="KW-0813">Transport</keyword>
<evidence type="ECO:0000256" key="5">
    <source>
        <dbReference type="ARBA" id="ARBA00022692"/>
    </source>
</evidence>
<dbReference type="InterPro" id="IPR023271">
    <property type="entry name" value="Aquaporin-like"/>
</dbReference>
<dbReference type="PANTHER" id="PTHR19139:SF199">
    <property type="entry name" value="MIP17260P"/>
    <property type="match status" value="1"/>
</dbReference>
<dbReference type="Pfam" id="PF00230">
    <property type="entry name" value="MIP"/>
    <property type="match status" value="2"/>
</dbReference>
<organism evidence="10 11">
    <name type="scientific">Clydaea vesicula</name>
    <dbReference type="NCBI Taxonomy" id="447962"/>
    <lineage>
        <taxon>Eukaryota</taxon>
        <taxon>Fungi</taxon>
        <taxon>Fungi incertae sedis</taxon>
        <taxon>Chytridiomycota</taxon>
        <taxon>Chytridiomycota incertae sedis</taxon>
        <taxon>Chytridiomycetes</taxon>
        <taxon>Lobulomycetales</taxon>
        <taxon>Lobulomycetaceae</taxon>
        <taxon>Clydaea</taxon>
    </lineage>
</organism>
<feature type="transmembrane region" description="Helical" evidence="9">
    <location>
        <begin position="50"/>
        <end position="68"/>
    </location>
</feature>
<evidence type="ECO:0008006" key="12">
    <source>
        <dbReference type="Google" id="ProtNLM"/>
    </source>
</evidence>
<dbReference type="SUPFAM" id="SSF81338">
    <property type="entry name" value="Aquaporin-like"/>
    <property type="match status" value="1"/>
</dbReference>
<dbReference type="Proteomes" id="UP001211065">
    <property type="component" value="Unassembled WGS sequence"/>
</dbReference>
<dbReference type="PANTHER" id="PTHR19139">
    <property type="entry name" value="AQUAPORIN TRANSPORTER"/>
    <property type="match status" value="1"/>
</dbReference>
<gene>
    <name evidence="10" type="ORF">HK099_004418</name>
</gene>
<dbReference type="PROSITE" id="PS00221">
    <property type="entry name" value="MIP"/>
    <property type="match status" value="1"/>
</dbReference>
<dbReference type="PRINTS" id="PR00783">
    <property type="entry name" value="MINTRINSICP"/>
</dbReference>
<comment type="subcellular location">
    <subcellularLocation>
        <location evidence="1">Cell membrane</location>
        <topology evidence="1">Multi-pass membrane protein</topology>
    </subcellularLocation>
</comment>
<dbReference type="GO" id="GO:0005886">
    <property type="term" value="C:plasma membrane"/>
    <property type="evidence" value="ECO:0007669"/>
    <property type="project" value="UniProtKB-SubCell"/>
</dbReference>
<feature type="transmembrane region" description="Helical" evidence="9">
    <location>
        <begin position="237"/>
        <end position="260"/>
    </location>
</feature>
<comment type="similarity">
    <text evidence="2 8">Belongs to the MIP/aquaporin (TC 1.A.8) family.</text>
</comment>
<dbReference type="GO" id="GO:0015250">
    <property type="term" value="F:water channel activity"/>
    <property type="evidence" value="ECO:0007669"/>
    <property type="project" value="TreeGrafter"/>
</dbReference>
<evidence type="ECO:0000256" key="1">
    <source>
        <dbReference type="ARBA" id="ARBA00004651"/>
    </source>
</evidence>
<reference evidence="10" key="1">
    <citation type="submission" date="2020-05" db="EMBL/GenBank/DDBJ databases">
        <title>Phylogenomic resolution of chytrid fungi.</title>
        <authorList>
            <person name="Stajich J.E."/>
            <person name="Amses K."/>
            <person name="Simmons R."/>
            <person name="Seto K."/>
            <person name="Myers J."/>
            <person name="Bonds A."/>
            <person name="Quandt C.A."/>
            <person name="Barry K."/>
            <person name="Liu P."/>
            <person name="Grigoriev I."/>
            <person name="Longcore J.E."/>
            <person name="James T.Y."/>
        </authorList>
    </citation>
    <scope>NUCLEOTIDE SEQUENCE</scope>
    <source>
        <strain evidence="10">JEL0476</strain>
    </source>
</reference>
<keyword evidence="11" id="KW-1185">Reference proteome</keyword>
<sequence>MKTYPKEIKNATPSFLQSVFAEGLVTFLFLFTVMAFSINNVRQGTPENLVLAAIGVTLSSTAFIYSFGDVSGANFNPAVTVGLVLNGKMPLLKGIAYVTVQLIAAVMATLHVQAVFPNNPLGDHTSIFDALLVQPNAQSDLLTFFLMEASLTFILLYVIFSTAVDKVENVDAILVNDGDKSFTVYTTIPASKNTFAPIAIGFTLGFLCLLGGSTSGGCFNPARAFGPALLSGNFDNFWVYAAADVTGAVLAGITQSSFALGSKVSAAKSS</sequence>
<evidence type="ECO:0000256" key="2">
    <source>
        <dbReference type="ARBA" id="ARBA00006175"/>
    </source>
</evidence>
<evidence type="ECO:0000256" key="3">
    <source>
        <dbReference type="ARBA" id="ARBA00022448"/>
    </source>
</evidence>
<dbReference type="Gene3D" id="1.20.1080.10">
    <property type="entry name" value="Glycerol uptake facilitator protein"/>
    <property type="match status" value="1"/>
</dbReference>
<dbReference type="InterPro" id="IPR022357">
    <property type="entry name" value="MIP_CS"/>
</dbReference>
<evidence type="ECO:0000256" key="6">
    <source>
        <dbReference type="ARBA" id="ARBA00022989"/>
    </source>
</evidence>
<keyword evidence="5 8" id="KW-0812">Transmembrane</keyword>
<keyword evidence="6 9" id="KW-1133">Transmembrane helix</keyword>
<accession>A0AAD5UAN1</accession>
<evidence type="ECO:0000313" key="11">
    <source>
        <dbReference type="Proteomes" id="UP001211065"/>
    </source>
</evidence>
<protein>
    <recommendedName>
        <fullName evidence="12">Aquaporin</fullName>
    </recommendedName>
</protein>
<evidence type="ECO:0000313" key="10">
    <source>
        <dbReference type="EMBL" id="KAJ3226674.1"/>
    </source>
</evidence>
<keyword evidence="7 9" id="KW-0472">Membrane</keyword>
<dbReference type="InterPro" id="IPR034294">
    <property type="entry name" value="Aquaporin_transptr"/>
</dbReference>
<keyword evidence="4" id="KW-1003">Cell membrane</keyword>
<comment type="caution">
    <text evidence="10">The sequence shown here is derived from an EMBL/GenBank/DDBJ whole genome shotgun (WGS) entry which is preliminary data.</text>
</comment>
<dbReference type="EMBL" id="JADGJW010000031">
    <property type="protein sequence ID" value="KAJ3226674.1"/>
    <property type="molecule type" value="Genomic_DNA"/>
</dbReference>
<dbReference type="InterPro" id="IPR000425">
    <property type="entry name" value="MIP"/>
</dbReference>
<proteinExistence type="inferred from homology"/>
<dbReference type="AlphaFoldDB" id="A0AAD5UAN1"/>
<name>A0AAD5UAN1_9FUNG</name>
<evidence type="ECO:0000256" key="8">
    <source>
        <dbReference type="RuleBase" id="RU000477"/>
    </source>
</evidence>